<reference evidence="3 4" key="1">
    <citation type="journal article" date="2016" name="Front. Microbiol.">
        <title>Comparative Genomic Analysis Reveals a Diverse Repertoire of Genes Involved in Prokaryote-Eukaryote Interactions within the Pseudovibrio Genus.</title>
        <authorList>
            <person name="Romano S."/>
            <person name="Fernandez-Guerra A."/>
            <person name="Reen F.J."/>
            <person name="Glockner F.O."/>
            <person name="Crowley S.P."/>
            <person name="O'Sullivan O."/>
            <person name="Cotter P.D."/>
            <person name="Adams C."/>
            <person name="Dobson A.D."/>
            <person name="O'Gara F."/>
        </authorList>
    </citation>
    <scope>NUCLEOTIDE SEQUENCE [LARGE SCALE GENOMIC DNA]</scope>
    <source>
        <strain evidence="3 4">Ad2</strain>
    </source>
</reference>
<evidence type="ECO:0000313" key="4">
    <source>
        <dbReference type="Proteomes" id="UP000076577"/>
    </source>
</evidence>
<dbReference type="AlphaFoldDB" id="A0A165YAY6"/>
<sequence length="277" mass="31574">MFQKINWRLKPVLTGWSCTLVVIAMFIAPSHAATLREAIEDAYQLQHKHSVGSHKVETDTWMVVVLEAFAELHKQSSSHAILTQNMIEFTGAYQGISSKQDPGTPEALETHRAIYLQSLEAMNEQKNRIQRQLYKARAKYAELTGKRPSQLQPVITPALYSTSLQGTRSQQATARFQNLLRTYRQTTLQAGRLESAFNAARTKLHRDPMEFSSFVSALHERQKTELRLAQLEAVLIQMHFTPKIQEATFLLALGLSEKLLTRKPNAELRIFAHQKHK</sequence>
<dbReference type="RefSeq" id="WP_068006436.1">
    <property type="nucleotide sequence ID" value="NZ_FOFM01000019.1"/>
</dbReference>
<dbReference type="EMBL" id="LMCB01000019">
    <property type="protein sequence ID" value="KZL18626.1"/>
    <property type="molecule type" value="Genomic_DNA"/>
</dbReference>
<organism evidence="3 4">
    <name type="scientific">Pseudovibrio axinellae</name>
    <dbReference type="NCBI Taxonomy" id="989403"/>
    <lineage>
        <taxon>Bacteria</taxon>
        <taxon>Pseudomonadati</taxon>
        <taxon>Pseudomonadota</taxon>
        <taxon>Alphaproteobacteria</taxon>
        <taxon>Hyphomicrobiales</taxon>
        <taxon>Stappiaceae</taxon>
        <taxon>Pseudovibrio</taxon>
    </lineage>
</organism>
<evidence type="ECO:0000256" key="1">
    <source>
        <dbReference type="SAM" id="Coils"/>
    </source>
</evidence>
<evidence type="ECO:0000313" key="3">
    <source>
        <dbReference type="EMBL" id="KZL18626.1"/>
    </source>
</evidence>
<keyword evidence="1" id="KW-0175">Coiled coil</keyword>
<evidence type="ECO:0000256" key="2">
    <source>
        <dbReference type="SAM" id="SignalP"/>
    </source>
</evidence>
<feature type="signal peptide" evidence="2">
    <location>
        <begin position="1"/>
        <end position="32"/>
    </location>
</feature>
<comment type="caution">
    <text evidence="3">The sequence shown here is derived from an EMBL/GenBank/DDBJ whole genome shotgun (WGS) entry which is preliminary data.</text>
</comment>
<accession>A0A165YAY6</accession>
<dbReference type="PATRIC" id="fig|989403.3.peg.2739"/>
<name>A0A165YAY6_9HYPH</name>
<dbReference type="STRING" id="989403.SAMN05421798_11921"/>
<protein>
    <submittedName>
        <fullName evidence="3">Uncharacterized protein</fullName>
    </submittedName>
</protein>
<keyword evidence="4" id="KW-1185">Reference proteome</keyword>
<feature type="coiled-coil region" evidence="1">
    <location>
        <begin position="112"/>
        <end position="139"/>
    </location>
</feature>
<dbReference type="Proteomes" id="UP000076577">
    <property type="component" value="Unassembled WGS sequence"/>
</dbReference>
<keyword evidence="2" id="KW-0732">Signal</keyword>
<feature type="chain" id="PRO_5007869257" evidence="2">
    <location>
        <begin position="33"/>
        <end position="277"/>
    </location>
</feature>
<proteinExistence type="predicted"/>
<gene>
    <name evidence="3" type="ORF">PsAD2_02567</name>
</gene>